<keyword evidence="4" id="KW-1185">Reference proteome</keyword>
<dbReference type="PANTHER" id="PTHR24092:SF84">
    <property type="entry name" value="PHOSPHOLIPID-TRANSPORTING ATPASE VD"/>
    <property type="match status" value="1"/>
</dbReference>
<dbReference type="PANTHER" id="PTHR24092">
    <property type="entry name" value="PROBABLE PHOSPHOLIPID-TRANSPORTING ATPASE"/>
    <property type="match status" value="1"/>
</dbReference>
<reference evidence="3 4" key="1">
    <citation type="journal article" date="2018" name="Nat. Ecol. Evol.">
        <title>Shark genomes provide insights into elasmobranch evolution and the origin of vertebrates.</title>
        <authorList>
            <person name="Hara Y"/>
            <person name="Yamaguchi K"/>
            <person name="Onimaru K"/>
            <person name="Kadota M"/>
            <person name="Koyanagi M"/>
            <person name="Keeley SD"/>
            <person name="Tatsumi K"/>
            <person name="Tanaka K"/>
            <person name="Motone F"/>
            <person name="Kageyama Y"/>
            <person name="Nozu R"/>
            <person name="Adachi N"/>
            <person name="Nishimura O"/>
            <person name="Nakagawa R"/>
            <person name="Tanegashima C"/>
            <person name="Kiyatake I"/>
            <person name="Matsumoto R"/>
            <person name="Murakumo K"/>
            <person name="Nishida K"/>
            <person name="Terakita A"/>
            <person name="Kuratani S"/>
            <person name="Sato K"/>
            <person name="Hyodo S Kuraku.S."/>
        </authorList>
    </citation>
    <scope>NUCLEOTIDE SEQUENCE [LARGE SCALE GENOMIC DNA]</scope>
</reference>
<dbReference type="OMA" id="NEGHEHR"/>
<evidence type="ECO:0000256" key="1">
    <source>
        <dbReference type="SAM" id="Phobius"/>
    </source>
</evidence>
<keyword evidence="1" id="KW-0472">Membrane</keyword>
<keyword evidence="1" id="KW-1133">Transmembrane helix</keyword>
<accession>A0A401SBK2</accession>
<dbReference type="AlphaFoldDB" id="A0A401SBK2"/>
<evidence type="ECO:0000313" key="4">
    <source>
        <dbReference type="Proteomes" id="UP000287033"/>
    </source>
</evidence>
<gene>
    <name evidence="3" type="ORF">chiPu_0006202</name>
</gene>
<dbReference type="InterPro" id="IPR032631">
    <property type="entry name" value="P-type_ATPase_N"/>
</dbReference>
<dbReference type="Pfam" id="PF16209">
    <property type="entry name" value="PhoLip_ATPase_N"/>
    <property type="match status" value="1"/>
</dbReference>
<dbReference type="GO" id="GO:0140326">
    <property type="term" value="F:ATPase-coupled intramembrane lipid transporter activity"/>
    <property type="evidence" value="ECO:0007669"/>
    <property type="project" value="TreeGrafter"/>
</dbReference>
<dbReference type="STRING" id="137246.A0A401SBK2"/>
<feature type="domain" description="P-type ATPase N-terminal" evidence="2">
    <location>
        <begin position="61"/>
        <end position="113"/>
    </location>
</feature>
<organism evidence="3 4">
    <name type="scientific">Chiloscyllium punctatum</name>
    <name type="common">Brownbanded bambooshark</name>
    <name type="synonym">Hemiscyllium punctatum</name>
    <dbReference type="NCBI Taxonomy" id="137246"/>
    <lineage>
        <taxon>Eukaryota</taxon>
        <taxon>Metazoa</taxon>
        <taxon>Chordata</taxon>
        <taxon>Craniata</taxon>
        <taxon>Vertebrata</taxon>
        <taxon>Chondrichthyes</taxon>
        <taxon>Elasmobranchii</taxon>
        <taxon>Galeomorphii</taxon>
        <taxon>Galeoidea</taxon>
        <taxon>Orectolobiformes</taxon>
        <taxon>Hemiscylliidae</taxon>
        <taxon>Chiloscyllium</taxon>
    </lineage>
</organism>
<name>A0A401SBK2_CHIPU</name>
<protein>
    <recommendedName>
        <fullName evidence="2">P-type ATPase N-terminal domain-containing protein</fullName>
    </recommendedName>
</protein>
<dbReference type="GO" id="GO:0005886">
    <property type="term" value="C:plasma membrane"/>
    <property type="evidence" value="ECO:0007669"/>
    <property type="project" value="TreeGrafter"/>
</dbReference>
<comment type="caution">
    <text evidence="3">The sequence shown here is derived from an EMBL/GenBank/DDBJ whole genome shotgun (WGS) entry which is preliminary data.</text>
</comment>
<evidence type="ECO:0000259" key="2">
    <source>
        <dbReference type="Pfam" id="PF16209"/>
    </source>
</evidence>
<proteinExistence type="predicted"/>
<dbReference type="OrthoDB" id="377733at2759"/>
<sequence length="183" mass="21714">MATRHERPNYTRVSALRNICYRVWRNPFRTRGYTILRNDVPELRIVIPNDSANKSRHFGSPRLYQGNKIITTKYTLLNFIPKNLYEQFHRCANVYFLFLALLNWIPVVEAFRKDLTMIPLVIVLGLVAIKDAIEDYRRYRFDRAINHLLTDVLDRYFSLIMAEFGYHSAIQTQIIFKNLSIVN</sequence>
<feature type="transmembrane region" description="Helical" evidence="1">
    <location>
        <begin position="117"/>
        <end position="133"/>
    </location>
</feature>
<dbReference type="GO" id="GO:0045332">
    <property type="term" value="P:phospholipid translocation"/>
    <property type="evidence" value="ECO:0007669"/>
    <property type="project" value="TreeGrafter"/>
</dbReference>
<feature type="transmembrane region" description="Helical" evidence="1">
    <location>
        <begin position="92"/>
        <end position="111"/>
    </location>
</feature>
<evidence type="ECO:0000313" key="3">
    <source>
        <dbReference type="EMBL" id="GCC27776.1"/>
    </source>
</evidence>
<dbReference type="EMBL" id="BEZZ01000176">
    <property type="protein sequence ID" value="GCC27776.1"/>
    <property type="molecule type" value="Genomic_DNA"/>
</dbReference>
<dbReference type="Proteomes" id="UP000287033">
    <property type="component" value="Unassembled WGS sequence"/>
</dbReference>
<dbReference type="InterPro" id="IPR023298">
    <property type="entry name" value="ATPase_P-typ_TM_dom_sf"/>
</dbReference>
<dbReference type="SUPFAM" id="SSF81665">
    <property type="entry name" value="Calcium ATPase, transmembrane domain M"/>
    <property type="match status" value="1"/>
</dbReference>
<keyword evidence="1" id="KW-0812">Transmembrane</keyword>